<dbReference type="Proteomes" id="UP000814176">
    <property type="component" value="Unassembled WGS sequence"/>
</dbReference>
<evidence type="ECO:0000256" key="1">
    <source>
        <dbReference type="SAM" id="MobiDB-lite"/>
    </source>
</evidence>
<evidence type="ECO:0000313" key="2">
    <source>
        <dbReference type="EMBL" id="KAH9837265.1"/>
    </source>
</evidence>
<protein>
    <submittedName>
        <fullName evidence="2">Uncharacterized protein</fullName>
    </submittedName>
</protein>
<comment type="caution">
    <text evidence="2">The sequence shown here is derived from an EMBL/GenBank/DDBJ whole genome shotgun (WGS) entry which is preliminary data.</text>
</comment>
<name>A0ABQ8KHF3_9APHY</name>
<dbReference type="EMBL" id="JADCUA010000009">
    <property type="protein sequence ID" value="KAH9837265.1"/>
    <property type="molecule type" value="Genomic_DNA"/>
</dbReference>
<proteinExistence type="predicted"/>
<feature type="compositionally biased region" description="Basic residues" evidence="1">
    <location>
        <begin position="1"/>
        <end position="11"/>
    </location>
</feature>
<feature type="compositionally biased region" description="Polar residues" evidence="1">
    <location>
        <begin position="14"/>
        <end position="24"/>
    </location>
</feature>
<reference evidence="2 3" key="1">
    <citation type="journal article" date="2021" name="Environ. Microbiol.">
        <title>Gene family expansions and transcriptome signatures uncover fungal adaptations to wood decay.</title>
        <authorList>
            <person name="Hage H."/>
            <person name="Miyauchi S."/>
            <person name="Viragh M."/>
            <person name="Drula E."/>
            <person name="Min B."/>
            <person name="Chaduli D."/>
            <person name="Navarro D."/>
            <person name="Favel A."/>
            <person name="Norest M."/>
            <person name="Lesage-Meessen L."/>
            <person name="Balint B."/>
            <person name="Merenyi Z."/>
            <person name="de Eugenio L."/>
            <person name="Morin E."/>
            <person name="Martinez A.T."/>
            <person name="Baldrian P."/>
            <person name="Stursova M."/>
            <person name="Martinez M.J."/>
            <person name="Novotny C."/>
            <person name="Magnuson J.K."/>
            <person name="Spatafora J.W."/>
            <person name="Maurice S."/>
            <person name="Pangilinan J."/>
            <person name="Andreopoulos W."/>
            <person name="LaButti K."/>
            <person name="Hundley H."/>
            <person name="Na H."/>
            <person name="Kuo A."/>
            <person name="Barry K."/>
            <person name="Lipzen A."/>
            <person name="Henrissat B."/>
            <person name="Riley R."/>
            <person name="Ahrendt S."/>
            <person name="Nagy L.G."/>
            <person name="Grigoriev I.V."/>
            <person name="Martin F."/>
            <person name="Rosso M.N."/>
        </authorList>
    </citation>
    <scope>NUCLEOTIDE SEQUENCE [LARGE SCALE GENOMIC DNA]</scope>
    <source>
        <strain evidence="2 3">CIRM-BRFM 1785</strain>
    </source>
</reference>
<accession>A0ABQ8KHF3</accession>
<dbReference type="RefSeq" id="XP_047779434.1">
    <property type="nucleotide sequence ID" value="XM_047921591.1"/>
</dbReference>
<dbReference type="GeneID" id="72002323"/>
<sequence>MPAERKKRAKRAATASSTPETSRSIAAKRRPPYPLPSLDLPPTDEPTIIIKVLPHPIIGRGIGRGLTWTADERPAEQLKKGKSIKLCTTTQTSGLGRLSAISDLRRHWVTFAVAGAAQPCNLRVPIPWAALGDLEGFTHQYHYFSLPSLPPPHHTFTNRPAFQNDSENPYEFDIEEDEIPSLANRIANIINA</sequence>
<gene>
    <name evidence="2" type="ORF">C8Q71DRAFT_723553</name>
</gene>
<feature type="region of interest" description="Disordered" evidence="1">
    <location>
        <begin position="1"/>
        <end position="40"/>
    </location>
</feature>
<organism evidence="2 3">
    <name type="scientific">Rhodofomes roseus</name>
    <dbReference type="NCBI Taxonomy" id="34475"/>
    <lineage>
        <taxon>Eukaryota</taxon>
        <taxon>Fungi</taxon>
        <taxon>Dikarya</taxon>
        <taxon>Basidiomycota</taxon>
        <taxon>Agaricomycotina</taxon>
        <taxon>Agaricomycetes</taxon>
        <taxon>Polyporales</taxon>
        <taxon>Rhodofomes</taxon>
    </lineage>
</organism>
<keyword evidence="3" id="KW-1185">Reference proteome</keyword>
<evidence type="ECO:0000313" key="3">
    <source>
        <dbReference type="Proteomes" id="UP000814176"/>
    </source>
</evidence>